<dbReference type="Pfam" id="PF10079">
    <property type="entry name" value="Rossmann-like_BshC"/>
    <property type="match status" value="1"/>
</dbReference>
<dbReference type="Pfam" id="PF24850">
    <property type="entry name" value="CC_BshC"/>
    <property type="match status" value="1"/>
</dbReference>
<dbReference type="PIRSF" id="PIRSF012535">
    <property type="entry name" value="UCP012535"/>
    <property type="match status" value="1"/>
</dbReference>
<evidence type="ECO:0000256" key="2">
    <source>
        <dbReference type="HAMAP-Rule" id="MF_01867"/>
    </source>
</evidence>
<accession>A0A2H4UFT5</accession>
<proteinExistence type="inferred from homology"/>
<keyword evidence="1 2" id="KW-0436">Ligase</keyword>
<dbReference type="InterPro" id="IPR055399">
    <property type="entry name" value="CC_BshC"/>
</dbReference>
<feature type="coiled-coil region" evidence="2">
    <location>
        <begin position="383"/>
        <end position="456"/>
    </location>
</feature>
<comment type="function">
    <text evidence="2">Involved in bacillithiol (BSH) biosynthesis. May catalyze the last step of the pathway, the addition of cysteine to glucosamine malate (GlcN-Mal) to generate BSH.</text>
</comment>
<comment type="similarity">
    <text evidence="2">Belongs to the BshC family.</text>
</comment>
<reference evidence="5" key="1">
    <citation type="submission" date="2017-11" db="EMBL/GenBank/DDBJ databases">
        <title>Characterization of MphC-encoding regions from staphylococci of animal origin.</title>
        <authorList>
            <person name="Papagiannitsis C.C."/>
            <person name="Petinaki E."/>
        </authorList>
    </citation>
    <scope>NUCLEOTIDE SEQUENCE</scope>
    <source>
        <strain evidence="5">Sxy-228lar</strain>
    </source>
</reference>
<feature type="domain" description="Bacillithiol biosynthesis BshC C-terminal coiled-coil" evidence="4">
    <location>
        <begin position="381"/>
        <end position="536"/>
    </location>
</feature>
<organism evidence="5">
    <name type="scientific">Staphylococcus xylosus</name>
    <dbReference type="NCBI Taxonomy" id="1288"/>
    <lineage>
        <taxon>Bacteria</taxon>
        <taxon>Bacillati</taxon>
        <taxon>Bacillota</taxon>
        <taxon>Bacilli</taxon>
        <taxon>Bacillales</taxon>
        <taxon>Staphylococcaceae</taxon>
        <taxon>Staphylococcus</taxon>
    </lineage>
</organism>
<dbReference type="InterPro" id="IPR011199">
    <property type="entry name" value="Bacillithiol_biosynth_BshC"/>
</dbReference>
<gene>
    <name evidence="2" type="primary">bshC</name>
</gene>
<dbReference type="EMBL" id="MG557992">
    <property type="protein sequence ID" value="ATZ72108.1"/>
    <property type="molecule type" value="Genomic_DNA"/>
</dbReference>
<evidence type="ECO:0000256" key="1">
    <source>
        <dbReference type="ARBA" id="ARBA00022598"/>
    </source>
</evidence>
<protein>
    <recommendedName>
        <fullName evidence="2">Putative cysteine ligase BshC</fullName>
        <ecNumber evidence="2">6.-.-.-</ecNumber>
    </recommendedName>
</protein>
<dbReference type="AlphaFoldDB" id="A0A2H4UFT5"/>
<dbReference type="GO" id="GO:0016874">
    <property type="term" value="F:ligase activity"/>
    <property type="evidence" value="ECO:0007669"/>
    <property type="project" value="UniProtKB-UniRule"/>
</dbReference>
<feature type="domain" description="Bacillithiol biosynthesis BshC N-terminal Rossmann-like" evidence="3">
    <location>
        <begin position="1"/>
        <end position="377"/>
    </location>
</feature>
<evidence type="ECO:0000259" key="3">
    <source>
        <dbReference type="Pfam" id="PF10079"/>
    </source>
</evidence>
<dbReference type="InterPro" id="IPR055398">
    <property type="entry name" value="Rossmann-like_BshC"/>
</dbReference>
<sequence length="537" mass="62949">MDCMTTKLNEKDQFISKLKKSDSTLGQFYNLDAMDEKSYYERLTASNNGREVELANIIKEYMSDLSLTEQQERNIALLSDGAKVIIGGQQAGLFGGPLYTFHKIFSIITLSEKLSKEHDKNVVPVFWIAGEDHDFDEVNHTYAYNTQYAKLQKIKYHTMTPPETSVSRYYPDKAQLKETLQQFFKQMTETAHSKPLLKMCNDIIEENDSWTDMFKALLHEVFKFYGLLIIDANNANLRSLEQPFIKHIIEHHSEVDEAFRNTQKQTVANGLEQMIQTDTNVHIFMHDGNMRQLLTFKDDKFYLNKSDKYFSKEELLKIVDSDPQLFSNNVVTRPVMEEWLFNTVAFVGGPSEIKYWTELSDVFKTLDVTMPIVLPRLRISYLYERTEKLIQQYQLDRNSIIEKGIEDDKAQFVRAQASQEFINQIERLKEQQYQLYQTLQAEVANSNDNKQLLDKNNEIHQKQYDYLINRYLLNIERENKISIKHFKELSEVLHPMGGLQERIWNPLQIMNDFGMDVFSPSTYPPLSYTFDHIIIKP</sequence>
<name>A0A2H4UFT5_STAXY</name>
<dbReference type="NCBIfam" id="TIGR03998">
    <property type="entry name" value="thiol_BshC"/>
    <property type="match status" value="1"/>
</dbReference>
<dbReference type="HAMAP" id="MF_01867">
    <property type="entry name" value="BshC"/>
    <property type="match status" value="1"/>
</dbReference>
<evidence type="ECO:0000259" key="4">
    <source>
        <dbReference type="Pfam" id="PF24850"/>
    </source>
</evidence>
<evidence type="ECO:0000313" key="5">
    <source>
        <dbReference type="EMBL" id="ATZ72108.1"/>
    </source>
</evidence>
<dbReference type="EC" id="6.-.-.-" evidence="2"/>
<dbReference type="RefSeq" id="WP_135092363.1">
    <property type="nucleotide sequence ID" value="NZ_CABIWF010000001.1"/>
</dbReference>
<keyword evidence="2" id="KW-0175">Coiled coil</keyword>